<keyword evidence="5" id="KW-0479">Metal-binding</keyword>
<dbReference type="SMART" id="SM00729">
    <property type="entry name" value="Elp3"/>
    <property type="match status" value="1"/>
</dbReference>
<evidence type="ECO:0000256" key="3">
    <source>
        <dbReference type="ARBA" id="ARBA00022679"/>
    </source>
</evidence>
<dbReference type="GO" id="GO:0035598">
    <property type="term" value="F:tRNA (N(6)-L-threonylcarbamoyladenosine(37)-C(2))-methylthiotransferase activity"/>
    <property type="evidence" value="ECO:0007669"/>
    <property type="project" value="TreeGrafter"/>
</dbReference>
<organism evidence="10 11">
    <name type="scientific">Candidatus Limadaptatus stercoripullorum</name>
    <dbReference type="NCBI Taxonomy" id="2840846"/>
    <lineage>
        <taxon>Bacteria</taxon>
        <taxon>Bacillati</taxon>
        <taxon>Bacillota</taxon>
        <taxon>Clostridia</taxon>
        <taxon>Eubacteriales</taxon>
        <taxon>Candidatus Limadaptatus</taxon>
    </lineage>
</organism>
<dbReference type="GO" id="GO:0046872">
    <property type="term" value="F:metal ion binding"/>
    <property type="evidence" value="ECO:0007669"/>
    <property type="project" value="UniProtKB-KW"/>
</dbReference>
<dbReference type="InterPro" id="IPR023404">
    <property type="entry name" value="rSAM_horseshoe"/>
</dbReference>
<dbReference type="Pfam" id="PF00919">
    <property type="entry name" value="UPF0004"/>
    <property type="match status" value="1"/>
</dbReference>
<dbReference type="AlphaFoldDB" id="A0A9D1SWG3"/>
<evidence type="ECO:0000256" key="7">
    <source>
        <dbReference type="ARBA" id="ARBA00023014"/>
    </source>
</evidence>
<keyword evidence="4" id="KW-0949">S-adenosyl-L-methionine</keyword>
<dbReference type="PROSITE" id="PS51449">
    <property type="entry name" value="MTTASE_N"/>
    <property type="match status" value="1"/>
</dbReference>
<dbReference type="InterPro" id="IPR006467">
    <property type="entry name" value="MiaB-like_bact"/>
</dbReference>
<dbReference type="Gene3D" id="3.80.30.20">
    <property type="entry name" value="tm_1862 like domain"/>
    <property type="match status" value="1"/>
</dbReference>
<proteinExistence type="predicted"/>
<dbReference type="SFLD" id="SFLDS00029">
    <property type="entry name" value="Radical_SAM"/>
    <property type="match status" value="1"/>
</dbReference>
<evidence type="ECO:0000313" key="11">
    <source>
        <dbReference type="Proteomes" id="UP000886857"/>
    </source>
</evidence>
<gene>
    <name evidence="10" type="primary">mtaB</name>
    <name evidence="10" type="ORF">IAC73_02710</name>
</gene>
<dbReference type="SFLD" id="SFLDG01061">
    <property type="entry name" value="methylthiotransferase"/>
    <property type="match status" value="1"/>
</dbReference>
<dbReference type="InterPro" id="IPR006638">
    <property type="entry name" value="Elp3/MiaA/NifB-like_rSAM"/>
</dbReference>
<dbReference type="InterPro" id="IPR020612">
    <property type="entry name" value="Methylthiotransferase_CS"/>
</dbReference>
<dbReference type="PANTHER" id="PTHR11918:SF45">
    <property type="entry name" value="THREONYLCARBAMOYLADENOSINE TRNA METHYLTHIOTRANSFERASE"/>
    <property type="match status" value="1"/>
</dbReference>
<evidence type="ECO:0000256" key="1">
    <source>
        <dbReference type="ARBA" id="ARBA00001966"/>
    </source>
</evidence>
<keyword evidence="6" id="KW-0408">Iron</keyword>
<feature type="domain" description="Radical SAM core" evidence="9">
    <location>
        <begin position="143"/>
        <end position="367"/>
    </location>
</feature>
<dbReference type="EMBL" id="DVOE01000040">
    <property type="protein sequence ID" value="HIU98736.1"/>
    <property type="molecule type" value="Genomic_DNA"/>
</dbReference>
<keyword evidence="7" id="KW-0411">Iron-sulfur</keyword>
<dbReference type="NCBIfam" id="TIGR00089">
    <property type="entry name" value="MiaB/RimO family radical SAM methylthiotransferase"/>
    <property type="match status" value="1"/>
</dbReference>
<feature type="domain" description="MTTase N-terminal" evidence="8">
    <location>
        <begin position="4"/>
        <end position="115"/>
    </location>
</feature>
<dbReference type="PROSITE" id="PS01278">
    <property type="entry name" value="MTTASE_RADICAL"/>
    <property type="match status" value="1"/>
</dbReference>
<dbReference type="SFLD" id="SFLDG01082">
    <property type="entry name" value="B12-binding_domain_containing"/>
    <property type="match status" value="1"/>
</dbReference>
<comment type="cofactor">
    <cofactor evidence="1">
        <name>[4Fe-4S] cluster</name>
        <dbReference type="ChEBI" id="CHEBI:49883"/>
    </cofactor>
</comment>
<sequence>MTKPKICICTLGCKVNQYDSDAMAAVFAEAGMEVAEGFVPADIYIVNTCAVTAEAERKSRQAVNRISRMSPGAEIYVCGCASQNDFSQFGAEGVRYIGGTKGKFALAEAIVARCEGGDAGVFGKICASDFSTAKAYEEGMLPYVSRTRRYIKVQDGCNNFCSYCIVPYLRGRSRSRSLSGVLEEVRAAEVDSREVVLTGINLSAYGRDIGTSLAALLTALQSTPLRVRLGSLEVRVIDEAFLEAAAGMKSFCPHFHLSLQSGDDGVLRDMNRHYTAAEYAEKVALIREKFPGAAVTTDVIVGFPTETDEAFERSLAFCAEMSFADMHVFPYSSRKGTAAGKLRTLDPRVVAEREKKMLALKRELSEKFRLSVLGKPAEVLFETREDGMWCGHTPEYVKVYASEGARGAVSSVVPTALFGDGVRV</sequence>
<dbReference type="PROSITE" id="PS51918">
    <property type="entry name" value="RADICAL_SAM"/>
    <property type="match status" value="1"/>
</dbReference>
<comment type="caution">
    <text evidence="10">The sequence shown here is derived from an EMBL/GenBank/DDBJ whole genome shotgun (WGS) entry which is preliminary data.</text>
</comment>
<accession>A0A9D1SWG3</accession>
<dbReference type="InterPro" id="IPR038135">
    <property type="entry name" value="Methylthiotransferase_N_sf"/>
</dbReference>
<evidence type="ECO:0000256" key="4">
    <source>
        <dbReference type="ARBA" id="ARBA00022691"/>
    </source>
</evidence>
<dbReference type="SUPFAM" id="SSF102114">
    <property type="entry name" value="Radical SAM enzymes"/>
    <property type="match status" value="1"/>
</dbReference>
<keyword evidence="2" id="KW-0004">4Fe-4S</keyword>
<evidence type="ECO:0000259" key="8">
    <source>
        <dbReference type="PROSITE" id="PS51449"/>
    </source>
</evidence>
<dbReference type="CDD" id="cd01335">
    <property type="entry name" value="Radical_SAM"/>
    <property type="match status" value="1"/>
</dbReference>
<name>A0A9D1SWG3_9FIRM</name>
<dbReference type="InterPro" id="IPR013848">
    <property type="entry name" value="Methylthiotransferase_N"/>
</dbReference>
<dbReference type="Proteomes" id="UP000886857">
    <property type="component" value="Unassembled WGS sequence"/>
</dbReference>
<dbReference type="GO" id="GO:0051539">
    <property type="term" value="F:4 iron, 4 sulfur cluster binding"/>
    <property type="evidence" value="ECO:0007669"/>
    <property type="project" value="UniProtKB-KW"/>
</dbReference>
<dbReference type="InterPro" id="IPR058240">
    <property type="entry name" value="rSAM_sf"/>
</dbReference>
<evidence type="ECO:0000256" key="2">
    <source>
        <dbReference type="ARBA" id="ARBA00022485"/>
    </source>
</evidence>
<dbReference type="Pfam" id="PF04055">
    <property type="entry name" value="Radical_SAM"/>
    <property type="match status" value="1"/>
</dbReference>
<evidence type="ECO:0000256" key="5">
    <source>
        <dbReference type="ARBA" id="ARBA00022723"/>
    </source>
</evidence>
<dbReference type="PANTHER" id="PTHR11918">
    <property type="entry name" value="RADICAL SAM PROTEINS"/>
    <property type="match status" value="1"/>
</dbReference>
<evidence type="ECO:0000256" key="6">
    <source>
        <dbReference type="ARBA" id="ARBA00023004"/>
    </source>
</evidence>
<evidence type="ECO:0000313" key="10">
    <source>
        <dbReference type="EMBL" id="HIU98736.1"/>
    </source>
</evidence>
<dbReference type="Gene3D" id="3.40.50.12160">
    <property type="entry name" value="Methylthiotransferase, N-terminal domain"/>
    <property type="match status" value="1"/>
</dbReference>
<evidence type="ECO:0000259" key="9">
    <source>
        <dbReference type="PROSITE" id="PS51918"/>
    </source>
</evidence>
<dbReference type="NCBIfam" id="TIGR01579">
    <property type="entry name" value="MiaB-like-C"/>
    <property type="match status" value="1"/>
</dbReference>
<reference evidence="10" key="1">
    <citation type="submission" date="2020-10" db="EMBL/GenBank/DDBJ databases">
        <authorList>
            <person name="Gilroy R."/>
        </authorList>
    </citation>
    <scope>NUCLEOTIDE SEQUENCE</scope>
    <source>
        <strain evidence="10">10406</strain>
    </source>
</reference>
<dbReference type="InterPro" id="IPR007197">
    <property type="entry name" value="rSAM"/>
</dbReference>
<reference evidence="10" key="2">
    <citation type="journal article" date="2021" name="PeerJ">
        <title>Extensive microbial diversity within the chicken gut microbiome revealed by metagenomics and culture.</title>
        <authorList>
            <person name="Gilroy R."/>
            <person name="Ravi A."/>
            <person name="Getino M."/>
            <person name="Pursley I."/>
            <person name="Horton D.L."/>
            <person name="Alikhan N.F."/>
            <person name="Baker D."/>
            <person name="Gharbi K."/>
            <person name="Hall N."/>
            <person name="Watson M."/>
            <person name="Adriaenssens E.M."/>
            <person name="Foster-Nyarko E."/>
            <person name="Jarju S."/>
            <person name="Secka A."/>
            <person name="Antonio M."/>
            <person name="Oren A."/>
            <person name="Chaudhuri R.R."/>
            <person name="La Ragione R."/>
            <person name="Hildebrand F."/>
            <person name="Pallen M.J."/>
        </authorList>
    </citation>
    <scope>NUCLEOTIDE SEQUENCE</scope>
    <source>
        <strain evidence="10">10406</strain>
    </source>
</reference>
<protein>
    <submittedName>
        <fullName evidence="10">tRNA (N(6)-L-threonylcarbamoyladenosine(37)-C(2))-methylthiotransferase MtaB</fullName>
    </submittedName>
</protein>
<dbReference type="InterPro" id="IPR005839">
    <property type="entry name" value="Methylthiotransferase"/>
</dbReference>
<keyword evidence="3" id="KW-0808">Transferase</keyword>